<proteinExistence type="predicted"/>
<dbReference type="SMART" id="SM01260">
    <property type="entry name" value="LANC_like"/>
    <property type="match status" value="1"/>
</dbReference>
<evidence type="ECO:0008006" key="3">
    <source>
        <dbReference type="Google" id="ProtNLM"/>
    </source>
</evidence>
<dbReference type="Proteomes" id="UP000558997">
    <property type="component" value="Unassembled WGS sequence"/>
</dbReference>
<keyword evidence="2" id="KW-1185">Reference proteome</keyword>
<dbReference type="Pfam" id="PF05147">
    <property type="entry name" value="LANC_like"/>
    <property type="match status" value="1"/>
</dbReference>
<dbReference type="SUPFAM" id="SSF158745">
    <property type="entry name" value="LanC-like"/>
    <property type="match status" value="1"/>
</dbReference>
<dbReference type="PRINTS" id="PR01950">
    <property type="entry name" value="LANCSUPER"/>
</dbReference>
<name>A0A841DSF7_9ACTN</name>
<comment type="caution">
    <text evidence="1">The sequence shown here is derived from an EMBL/GenBank/DDBJ whole genome shotgun (WGS) entry which is preliminary data.</text>
</comment>
<dbReference type="InterPro" id="IPR007822">
    <property type="entry name" value="LANC-like"/>
</dbReference>
<dbReference type="RefSeq" id="WP_184836934.1">
    <property type="nucleotide sequence ID" value="NZ_BAAAVN010000003.1"/>
</dbReference>
<organism evidence="1 2">
    <name type="scientific">Kribbella solani</name>
    <dbReference type="NCBI Taxonomy" id="236067"/>
    <lineage>
        <taxon>Bacteria</taxon>
        <taxon>Bacillati</taxon>
        <taxon>Actinomycetota</taxon>
        <taxon>Actinomycetes</taxon>
        <taxon>Propionibacteriales</taxon>
        <taxon>Kribbellaceae</taxon>
        <taxon>Kribbella</taxon>
    </lineage>
</organism>
<protein>
    <recommendedName>
        <fullName evidence="3">Lanthionine synthetase C family protein</fullName>
    </recommendedName>
</protein>
<dbReference type="Gene3D" id="1.50.10.20">
    <property type="match status" value="1"/>
</dbReference>
<evidence type="ECO:0000313" key="2">
    <source>
        <dbReference type="Proteomes" id="UP000558997"/>
    </source>
</evidence>
<accession>A0A841DSF7</accession>
<evidence type="ECO:0000313" key="1">
    <source>
        <dbReference type="EMBL" id="MBB5980879.1"/>
    </source>
</evidence>
<dbReference type="AlphaFoldDB" id="A0A841DSF7"/>
<sequence>METSDRAARTETATRLARGAADWLLGNLGDREDPSLYHGQAGILLALHEAARHFDDDRYDQAVAAGVAALATSVDSLDDSSLYFGLARVAAALAALGKPDAANRALTRVRDRFDGQRWSPMFELLAGNAGIGLGALSAGDLDLAVTAVTPYLTTADQTPGGVNWPVRPSPPRSHHIAHGTLGIAYALAAVGRAADRKDLIDLALAGAADVVSRNEAGPAGFLVPHSDPPHRPELIERYSLGWCNGPAGDAQVFRLLAQVTGDPAWVHLGDCCWHTVTESGLPRRIRPGFWDNHGRCCGTAGVLALACDRIVERADDFTFADVLVDDLATHAIIDETGVRWSNHEHRAPVPALEPRPGWAMGNAGILRELLRYVRLNNNTPSTYAIPWPDHPAT</sequence>
<dbReference type="GO" id="GO:0031179">
    <property type="term" value="P:peptide modification"/>
    <property type="evidence" value="ECO:0007669"/>
    <property type="project" value="InterPro"/>
</dbReference>
<gene>
    <name evidence="1" type="ORF">HDA44_004220</name>
</gene>
<dbReference type="EMBL" id="JACHNF010000001">
    <property type="protein sequence ID" value="MBB5980879.1"/>
    <property type="molecule type" value="Genomic_DNA"/>
</dbReference>
<dbReference type="CDD" id="cd04434">
    <property type="entry name" value="LanC_like"/>
    <property type="match status" value="1"/>
</dbReference>
<reference evidence="1 2" key="1">
    <citation type="submission" date="2020-08" db="EMBL/GenBank/DDBJ databases">
        <title>Sequencing the genomes of 1000 actinobacteria strains.</title>
        <authorList>
            <person name="Klenk H.-P."/>
        </authorList>
    </citation>
    <scope>NUCLEOTIDE SEQUENCE [LARGE SCALE GENOMIC DNA]</scope>
    <source>
        <strain evidence="1 2">DSM 17294</strain>
    </source>
</reference>